<accession>X1KU88</accession>
<protein>
    <submittedName>
        <fullName evidence="1">Uncharacterized protein</fullName>
    </submittedName>
</protein>
<dbReference type="AlphaFoldDB" id="X1KU88"/>
<sequence>MYYCYGELRSQKGGIPVGGSDQGISHHVFTAGENPVKIVAGTYRSGDANEEYCLAVVPPDFVAGTLIAGGNQGVIVLNGNLLGGLFSAVKPGNVFQDITTKSQAGKDWVIPPYWQVMVWPTIAASAADLRVYLLGMDLVKP</sequence>
<reference evidence="1" key="1">
    <citation type="journal article" date="2014" name="Front. Microbiol.">
        <title>High frequency of phylogenetically diverse reductive dehalogenase-homologous genes in deep subseafloor sedimentary metagenomes.</title>
        <authorList>
            <person name="Kawai M."/>
            <person name="Futagami T."/>
            <person name="Toyoda A."/>
            <person name="Takaki Y."/>
            <person name="Nishi S."/>
            <person name="Hori S."/>
            <person name="Arai W."/>
            <person name="Tsubouchi T."/>
            <person name="Morono Y."/>
            <person name="Uchiyama I."/>
            <person name="Ito T."/>
            <person name="Fujiyama A."/>
            <person name="Inagaki F."/>
            <person name="Takami H."/>
        </authorList>
    </citation>
    <scope>NUCLEOTIDE SEQUENCE</scope>
    <source>
        <strain evidence="1">Expedition CK06-06</strain>
    </source>
</reference>
<comment type="caution">
    <text evidence="1">The sequence shown here is derived from an EMBL/GenBank/DDBJ whole genome shotgun (WGS) entry which is preliminary data.</text>
</comment>
<organism evidence="1">
    <name type="scientific">marine sediment metagenome</name>
    <dbReference type="NCBI Taxonomy" id="412755"/>
    <lineage>
        <taxon>unclassified sequences</taxon>
        <taxon>metagenomes</taxon>
        <taxon>ecological metagenomes</taxon>
    </lineage>
</organism>
<gene>
    <name evidence="1" type="ORF">S06H3_00633</name>
</gene>
<proteinExistence type="predicted"/>
<name>X1KU88_9ZZZZ</name>
<evidence type="ECO:0000313" key="1">
    <source>
        <dbReference type="EMBL" id="GAH93729.1"/>
    </source>
</evidence>
<dbReference type="EMBL" id="BARV01000121">
    <property type="protein sequence ID" value="GAH93729.1"/>
    <property type="molecule type" value="Genomic_DNA"/>
</dbReference>